<keyword evidence="3" id="KW-1185">Reference proteome</keyword>
<comment type="caution">
    <text evidence="2">The sequence shown here is derived from an EMBL/GenBank/DDBJ whole genome shotgun (WGS) entry which is preliminary data.</text>
</comment>
<reference evidence="3" key="1">
    <citation type="journal article" date="2019" name="Int. J. Syst. Evol. Microbiol.">
        <title>The Global Catalogue of Microorganisms (GCM) 10K type strain sequencing project: providing services to taxonomists for standard genome sequencing and annotation.</title>
        <authorList>
            <consortium name="The Broad Institute Genomics Platform"/>
            <consortium name="The Broad Institute Genome Sequencing Center for Infectious Disease"/>
            <person name="Wu L."/>
            <person name="Ma J."/>
        </authorList>
    </citation>
    <scope>NUCLEOTIDE SEQUENCE [LARGE SCALE GENOMIC DNA]</scope>
    <source>
        <strain evidence="3">CCUG 54822</strain>
    </source>
</reference>
<evidence type="ECO:0000313" key="3">
    <source>
        <dbReference type="Proteomes" id="UP001597178"/>
    </source>
</evidence>
<name>A0ABW3ZUB9_9BACI</name>
<dbReference type="EMBL" id="JBHTNH010000019">
    <property type="protein sequence ID" value="MFD1361748.1"/>
    <property type="molecule type" value="Genomic_DNA"/>
</dbReference>
<keyword evidence="1" id="KW-0812">Transmembrane</keyword>
<evidence type="ECO:0000256" key="1">
    <source>
        <dbReference type="SAM" id="Phobius"/>
    </source>
</evidence>
<proteinExistence type="predicted"/>
<evidence type="ECO:0000313" key="2">
    <source>
        <dbReference type="EMBL" id="MFD1361748.1"/>
    </source>
</evidence>
<accession>A0ABW3ZUB9</accession>
<feature type="transmembrane region" description="Helical" evidence="1">
    <location>
        <begin position="29"/>
        <end position="48"/>
    </location>
</feature>
<sequence>MSSQERTEELIINTEEVDTVTDVTKTDHLVLTVVGILPFFVGFVWFLVY</sequence>
<keyword evidence="1" id="KW-0472">Membrane</keyword>
<evidence type="ECO:0008006" key="4">
    <source>
        <dbReference type="Google" id="ProtNLM"/>
    </source>
</evidence>
<protein>
    <recommendedName>
        <fullName evidence="4">Cytochrome c oxidase subunit 2A</fullName>
    </recommendedName>
</protein>
<gene>
    <name evidence="2" type="ORF">ACFQ4A_08780</name>
</gene>
<dbReference type="Proteomes" id="UP001597178">
    <property type="component" value="Unassembled WGS sequence"/>
</dbReference>
<keyword evidence="1" id="KW-1133">Transmembrane helix</keyword>
<organism evidence="2 3">
    <name type="scientific">Lentibacillus salinarum</name>
    <dbReference type="NCBI Taxonomy" id="446820"/>
    <lineage>
        <taxon>Bacteria</taxon>
        <taxon>Bacillati</taxon>
        <taxon>Bacillota</taxon>
        <taxon>Bacilli</taxon>
        <taxon>Bacillales</taxon>
        <taxon>Bacillaceae</taxon>
        <taxon>Lentibacillus</taxon>
    </lineage>
</organism>
<dbReference type="RefSeq" id="WP_382399617.1">
    <property type="nucleotide sequence ID" value="NZ_JBHTNH010000019.1"/>
</dbReference>